<evidence type="ECO:0000313" key="4">
    <source>
        <dbReference type="EMBL" id="KUK67615.1"/>
    </source>
</evidence>
<proteinExistence type="predicted"/>
<dbReference type="PANTHER" id="PTHR33490">
    <property type="entry name" value="BLR5614 PROTEIN-RELATED"/>
    <property type="match status" value="1"/>
</dbReference>
<feature type="signal peptide" evidence="2">
    <location>
        <begin position="1"/>
        <end position="27"/>
    </location>
</feature>
<gene>
    <name evidence="4" type="ORF">XD87_0007</name>
</gene>
<reference evidence="5" key="1">
    <citation type="journal article" date="2015" name="MBio">
        <title>Genome-Resolved Metagenomic Analysis Reveals Roles for Candidate Phyla and Other Microbial Community Members in Biogeochemical Transformations in Oil Reservoirs.</title>
        <authorList>
            <person name="Hu P."/>
            <person name="Tom L."/>
            <person name="Singh A."/>
            <person name="Thomas B.C."/>
            <person name="Baker B.J."/>
            <person name="Piceno Y.M."/>
            <person name="Andersen G.L."/>
            <person name="Banfield J.F."/>
        </authorList>
    </citation>
    <scope>NUCLEOTIDE SEQUENCE [LARGE SCALE GENOMIC DNA]</scope>
</reference>
<dbReference type="InterPro" id="IPR002931">
    <property type="entry name" value="Transglutaminase-like"/>
</dbReference>
<organism evidence="4 5">
    <name type="scientific">candidate division WS6 bacterium 36_33</name>
    <dbReference type="NCBI Taxonomy" id="1641388"/>
    <lineage>
        <taxon>Bacteria</taxon>
        <taxon>Candidatus Dojkabacteria</taxon>
    </lineage>
</organism>
<protein>
    <submittedName>
        <fullName evidence="4">Transglutaminase-like family protein</fullName>
    </submittedName>
</protein>
<feature type="transmembrane region" description="Helical" evidence="1">
    <location>
        <begin position="579"/>
        <end position="604"/>
    </location>
</feature>
<dbReference type="Proteomes" id="UP000053469">
    <property type="component" value="Unassembled WGS sequence"/>
</dbReference>
<dbReference type="InterPro" id="IPR038765">
    <property type="entry name" value="Papain-like_cys_pep_sf"/>
</dbReference>
<name>A0A124FU63_9BACT</name>
<feature type="chain" id="PRO_5007171841" evidence="2">
    <location>
        <begin position="28"/>
        <end position="626"/>
    </location>
</feature>
<dbReference type="SUPFAM" id="SSF54001">
    <property type="entry name" value="Cysteine proteinases"/>
    <property type="match status" value="1"/>
</dbReference>
<evidence type="ECO:0000259" key="3">
    <source>
        <dbReference type="SMART" id="SM00460"/>
    </source>
</evidence>
<keyword evidence="1" id="KW-0812">Transmembrane</keyword>
<comment type="caution">
    <text evidence="4">The sequence shown here is derived from an EMBL/GenBank/DDBJ whole genome shotgun (WGS) entry which is preliminary data.</text>
</comment>
<dbReference type="AlphaFoldDB" id="A0A124FU63"/>
<evidence type="ECO:0000313" key="5">
    <source>
        <dbReference type="Proteomes" id="UP000053469"/>
    </source>
</evidence>
<evidence type="ECO:0000256" key="2">
    <source>
        <dbReference type="SAM" id="SignalP"/>
    </source>
</evidence>
<dbReference type="SMART" id="SM00460">
    <property type="entry name" value="TGc"/>
    <property type="match status" value="1"/>
</dbReference>
<dbReference type="EMBL" id="LGGI01000001">
    <property type="protein sequence ID" value="KUK67615.1"/>
    <property type="molecule type" value="Genomic_DNA"/>
</dbReference>
<keyword evidence="1" id="KW-0472">Membrane</keyword>
<dbReference type="Pfam" id="PF01841">
    <property type="entry name" value="Transglut_core"/>
    <property type="match status" value="1"/>
</dbReference>
<dbReference type="PANTHER" id="PTHR33490:SF6">
    <property type="entry name" value="SLL1049 PROTEIN"/>
    <property type="match status" value="1"/>
</dbReference>
<feature type="domain" description="Transglutaminase-like" evidence="3">
    <location>
        <begin position="419"/>
        <end position="484"/>
    </location>
</feature>
<evidence type="ECO:0000256" key="1">
    <source>
        <dbReference type="SAM" id="Phobius"/>
    </source>
</evidence>
<keyword evidence="1" id="KW-1133">Transmembrane helix</keyword>
<sequence length="626" mass="71279">MKTRFKNTLLSLILLSFFFPSVSVVNAQEEDFVIDTNTEVHYTTGDDFATVTTEYIRNVKNSEYYFPASGEKVFHIPDITDSSEDEIKAERKYKLENLIVEDSVGNDINYSIEENNIGEGIYVTVPNYKTTTSNSPYHIVLEYKTHDYVLKIGNFVNIIGPSLPKDTVFEKIDEETGTLTIFNYNFTIVVDKDIPTLAKAYPKYTKSEERGKQYFRFSQTDRIGNSPSLEFGTSVLYKFNLEYTTQQTDNFIPEKYSNLFNALSTNVYEISLPREFAETNQRVYLESISPTPKDIYRDEEGNILALFELPANKDDKIEITGYISVEQDSIEEQSKTFDMSLEDYFEKIKSSDYIGRYLSATEYWEINDEYIKQEAETLIKDQGTLLNVIEANYKYITDKLEYDQNKATSENTRIGAKKALLGGPSVCMEYADVMISLLRAQGIPSRAALGYANLREIAPDNQVRHQWVQVWVPDYGWLSVDPTFESNNMKIGQMVDRVLWEVFNDGSLSNIKIYSANDIVDLTTEGFVVNVFGVTDEVDLETLKTYSDYAPSGEVRESQDPNISSFVGTVLKTTTLGKAVLVTLPVFLVLVILIAIISFASILIKRQKRKRTVGNKDKRNSAISIT</sequence>
<dbReference type="Gene3D" id="3.10.620.30">
    <property type="match status" value="1"/>
</dbReference>
<accession>A0A124FU63</accession>
<keyword evidence="2" id="KW-0732">Signal</keyword>